<feature type="transmembrane region" description="Helical" evidence="1">
    <location>
        <begin position="58"/>
        <end position="75"/>
    </location>
</feature>
<accession>A0A0V0I207</accession>
<evidence type="ECO:0000313" key="2">
    <source>
        <dbReference type="EMBL" id="JAP26548.1"/>
    </source>
</evidence>
<keyword evidence="1" id="KW-0812">Transmembrane</keyword>
<protein>
    <submittedName>
        <fullName evidence="2">Putative ovule protein</fullName>
    </submittedName>
</protein>
<keyword evidence="1" id="KW-0472">Membrane</keyword>
<keyword evidence="1" id="KW-1133">Transmembrane helix</keyword>
<reference evidence="2" key="1">
    <citation type="submission" date="2015-12" db="EMBL/GenBank/DDBJ databases">
        <title>Gene expression during late stages of embryo sac development: a critical building block for successful pollen-pistil interactions.</title>
        <authorList>
            <person name="Liu Y."/>
            <person name="Joly V."/>
            <person name="Sabar M."/>
            <person name="Matton D.P."/>
        </authorList>
    </citation>
    <scope>NUCLEOTIDE SEQUENCE</scope>
</reference>
<dbReference type="AlphaFoldDB" id="A0A0V0I207"/>
<proteinExistence type="predicted"/>
<organism evidence="2">
    <name type="scientific">Solanum chacoense</name>
    <name type="common">Chaco potato</name>
    <dbReference type="NCBI Taxonomy" id="4108"/>
    <lineage>
        <taxon>Eukaryota</taxon>
        <taxon>Viridiplantae</taxon>
        <taxon>Streptophyta</taxon>
        <taxon>Embryophyta</taxon>
        <taxon>Tracheophyta</taxon>
        <taxon>Spermatophyta</taxon>
        <taxon>Magnoliopsida</taxon>
        <taxon>eudicotyledons</taxon>
        <taxon>Gunneridae</taxon>
        <taxon>Pentapetalae</taxon>
        <taxon>asterids</taxon>
        <taxon>lamiids</taxon>
        <taxon>Solanales</taxon>
        <taxon>Solanaceae</taxon>
        <taxon>Solanoideae</taxon>
        <taxon>Solaneae</taxon>
        <taxon>Solanum</taxon>
    </lineage>
</organism>
<feature type="transmembrane region" description="Helical" evidence="1">
    <location>
        <begin position="16"/>
        <end position="33"/>
    </location>
</feature>
<evidence type="ECO:0000256" key="1">
    <source>
        <dbReference type="SAM" id="Phobius"/>
    </source>
</evidence>
<sequence>MEEDFHMIIRRMREELLLFYYTMVFSLSLPFLLSETASLPHNCKGEVCIRPTLLRPHLWGYTGYVVVVIILWRYCQLQGLLLAKVWL</sequence>
<name>A0A0V0I207_SOLCH</name>
<dbReference type="EMBL" id="GEDG01012111">
    <property type="protein sequence ID" value="JAP26548.1"/>
    <property type="molecule type" value="Transcribed_RNA"/>
</dbReference>